<feature type="compositionally biased region" description="Low complexity" evidence="1">
    <location>
        <begin position="483"/>
        <end position="498"/>
    </location>
</feature>
<dbReference type="InterPro" id="IPR034768">
    <property type="entry name" value="4FE4S_WBL"/>
</dbReference>
<feature type="region of interest" description="Disordered" evidence="1">
    <location>
        <begin position="136"/>
        <end position="203"/>
    </location>
</feature>
<feature type="compositionally biased region" description="Low complexity" evidence="1">
    <location>
        <begin position="384"/>
        <end position="393"/>
    </location>
</feature>
<organism evidence="3 4">
    <name type="scientific">Streptomyces pyxinae</name>
    <dbReference type="NCBI Taxonomy" id="2970734"/>
    <lineage>
        <taxon>Bacteria</taxon>
        <taxon>Bacillati</taxon>
        <taxon>Actinomycetota</taxon>
        <taxon>Actinomycetes</taxon>
        <taxon>Kitasatosporales</taxon>
        <taxon>Streptomycetaceae</taxon>
        <taxon>Streptomyces</taxon>
    </lineage>
</organism>
<dbReference type="RefSeq" id="WP_258785715.1">
    <property type="nucleotide sequence ID" value="NZ_JANUGQ010000003.1"/>
</dbReference>
<evidence type="ECO:0000313" key="4">
    <source>
        <dbReference type="Proteomes" id="UP001431313"/>
    </source>
</evidence>
<reference evidence="3" key="1">
    <citation type="submission" date="2022-08" db="EMBL/GenBank/DDBJ databases">
        <authorList>
            <person name="Somphong A."/>
            <person name="Phongsopitanun W."/>
        </authorList>
    </citation>
    <scope>NUCLEOTIDE SEQUENCE</scope>
    <source>
        <strain evidence="3">LP05-1</strain>
    </source>
</reference>
<name>A0ABT2CE45_9ACTN</name>
<dbReference type="Pfam" id="PF02467">
    <property type="entry name" value="Whib"/>
    <property type="match status" value="1"/>
</dbReference>
<evidence type="ECO:0000256" key="1">
    <source>
        <dbReference type="SAM" id="MobiDB-lite"/>
    </source>
</evidence>
<gene>
    <name evidence="3" type="ORF">NX801_05005</name>
</gene>
<feature type="region of interest" description="Disordered" evidence="1">
    <location>
        <begin position="480"/>
        <end position="505"/>
    </location>
</feature>
<feature type="domain" description="4Fe-4S Wbl-type" evidence="2">
    <location>
        <begin position="23"/>
        <end position="97"/>
    </location>
</feature>
<evidence type="ECO:0000259" key="2">
    <source>
        <dbReference type="PROSITE" id="PS51674"/>
    </source>
</evidence>
<dbReference type="EMBL" id="JANUGQ010000003">
    <property type="protein sequence ID" value="MCS0635026.1"/>
    <property type="molecule type" value="Genomic_DNA"/>
</dbReference>
<dbReference type="PROSITE" id="PS51674">
    <property type="entry name" value="4FE4S_WBL"/>
    <property type="match status" value="1"/>
</dbReference>
<keyword evidence="4" id="KW-1185">Reference proteome</keyword>
<protein>
    <submittedName>
        <fullName evidence="3">Type IV toxin-antitoxin system AbiEi family antitoxin domain-containing protein</fullName>
    </submittedName>
</protein>
<feature type="region of interest" description="Disordered" evidence="1">
    <location>
        <begin position="384"/>
        <end position="409"/>
    </location>
</feature>
<dbReference type="Proteomes" id="UP001431313">
    <property type="component" value="Unassembled WGS sequence"/>
</dbReference>
<comment type="caution">
    <text evidence="3">The sequence shown here is derived from an EMBL/GenBank/DDBJ whole genome shotgun (WGS) entry which is preliminary data.</text>
</comment>
<evidence type="ECO:0000313" key="3">
    <source>
        <dbReference type="EMBL" id="MCS0635026.1"/>
    </source>
</evidence>
<proteinExistence type="predicted"/>
<accession>A0ABT2CE45</accession>
<sequence length="505" mass="52245">MVTSVSPPLPASARSVAASVPVPCQRRPDVFQHPLMTNPPARSMDLPIQKQRLQALSHAARRLCSSCPLWAECLRDSVARADPGGFAAATTRQDRLRIRQYLGIGDARGELVALPAFRSDAVGPSAVVAAFEAVRERRQDPAGPPSEGPAAPLPLNGEGGTPGGHSDPGSPIDPGRSTGPADPTGPGRTRSPGGGPRTNPDPTDEVAEAAMAATADQRITFSLKDPALAIQRAVLGPLVRSVLPTLEITERLAGMLAPVAAAGAPPQLIDACRQSRRALEEWHAEAGEAADGTAPGPADGGLTGSVSVDLVTSDPLAALRQEIFDPLLRRLAETLERIGTIAELLLASPGEPVPHAPALAAVRDSVRDFASHFERYDILSPRGRSGSRISGLPGPDPRGRTGGAGASSRTVIPFAARPTPSLRRAVEAAVTTLPGPFTSRDVWLALPPGAYQDSGKSVSNALSALVKAGRLHRVSRGTYARVAAHSDSPADPPAGALPETAAAHS</sequence>